<dbReference type="InterPro" id="IPR025287">
    <property type="entry name" value="WAK_GUB"/>
</dbReference>
<keyword evidence="8 18" id="KW-0547">Nucleotide-binding</keyword>
<comment type="catalytic activity">
    <reaction evidence="15">
        <text>L-seryl-[protein] + ATP = O-phospho-L-seryl-[protein] + ADP + H(+)</text>
        <dbReference type="Rhea" id="RHEA:17989"/>
        <dbReference type="Rhea" id="RHEA-COMP:9863"/>
        <dbReference type="Rhea" id="RHEA-COMP:11604"/>
        <dbReference type="ChEBI" id="CHEBI:15378"/>
        <dbReference type="ChEBI" id="CHEBI:29999"/>
        <dbReference type="ChEBI" id="CHEBI:30616"/>
        <dbReference type="ChEBI" id="CHEBI:83421"/>
        <dbReference type="ChEBI" id="CHEBI:456216"/>
    </reaction>
</comment>
<evidence type="ECO:0000256" key="18">
    <source>
        <dbReference type="PROSITE-ProRule" id="PRU10141"/>
    </source>
</evidence>
<feature type="chain" id="PRO_5015103917" description="Protein kinase domain-containing protein" evidence="20">
    <location>
        <begin position="24"/>
        <end position="597"/>
    </location>
</feature>
<keyword evidence="14" id="KW-0325">Glycoprotein</keyword>
<keyword evidence="4 23" id="KW-0808">Transferase</keyword>
<comment type="caution">
    <text evidence="23">The sequence shown here is derived from an EMBL/GenBank/DDBJ whole genome shotgun (WGS) entry which is preliminary data.</text>
</comment>
<evidence type="ECO:0000259" key="21">
    <source>
        <dbReference type="PROSITE" id="PS50011"/>
    </source>
</evidence>
<evidence type="ECO:0000256" key="20">
    <source>
        <dbReference type="SAM" id="SignalP"/>
    </source>
</evidence>
<gene>
    <name evidence="23" type="ORF">RchiOBHm_Chr2g0175101</name>
</gene>
<dbReference type="Pfam" id="PF07714">
    <property type="entry name" value="PK_Tyr_Ser-Thr"/>
    <property type="match status" value="1"/>
</dbReference>
<protein>
    <recommendedName>
        <fullName evidence="25">Protein kinase domain-containing protein</fullName>
    </recommendedName>
</protein>
<dbReference type="PROSITE" id="PS50026">
    <property type="entry name" value="EGF_3"/>
    <property type="match status" value="1"/>
</dbReference>
<keyword evidence="6 20" id="KW-0732">Signal</keyword>
<dbReference type="Gene3D" id="1.10.510.10">
    <property type="entry name" value="Transferase(Phosphotransferase) domain 1"/>
    <property type="match status" value="1"/>
</dbReference>
<evidence type="ECO:0000256" key="15">
    <source>
        <dbReference type="ARBA" id="ARBA00047558"/>
    </source>
</evidence>
<evidence type="ECO:0008006" key="25">
    <source>
        <dbReference type="Google" id="ProtNLM"/>
    </source>
</evidence>
<dbReference type="EMBL" id="PDCK01000040">
    <property type="protein sequence ID" value="PRQ54219.1"/>
    <property type="molecule type" value="Genomic_DNA"/>
</dbReference>
<dbReference type="GO" id="GO:0005886">
    <property type="term" value="C:plasma membrane"/>
    <property type="evidence" value="ECO:0007669"/>
    <property type="project" value="TreeGrafter"/>
</dbReference>
<keyword evidence="24" id="KW-1185">Reference proteome</keyword>
<comment type="subcellular location">
    <subcellularLocation>
        <location evidence="1">Membrane</location>
        <topology evidence="1">Single-pass type I membrane protein</topology>
    </subcellularLocation>
</comment>
<keyword evidence="10 18" id="KW-0067">ATP-binding</keyword>
<feature type="signal peptide" evidence="20">
    <location>
        <begin position="1"/>
        <end position="23"/>
    </location>
</feature>
<evidence type="ECO:0000256" key="11">
    <source>
        <dbReference type="ARBA" id="ARBA00022989"/>
    </source>
</evidence>
<sequence>MSMRIKLVLVVVVIILLEHYNHGEKAAADTNPNQLELVKPGCSATCGSLVVPYPFGTTPGCYFNDDFFISCNNTITGGGGGYEGGPKAFFRGRSDFVILNISLERQEMRVSRSISKSCLEVDKTGNVTSYSNEDNNPGVIAPKAFRISSRRNKFTTVGCNLFGLIQTVDQTISSSPGSKKYSSETSALRGYIDACVSTCTLRIENVKNGTCHPHGGCCQTPIAIGDINHYTTSLDTISEDFRSVKLCGYAFVTEEEEFKFSSLDLIKSLDNRKAAPLVLDWAVRNHLNCAEARSRKDYACKAKYSDCLNSTNGPGYICKCRKGYQGNPYLLHGCQDINECASEKLNPCSSSATCINNPGGVTCTCSEGYIGDGKEAGTGCTHQFSRQLKLLVIAFGICMGILVLVTVGFWIYLVEKRRRLIKLKRMFFEQNGGILLQQHLNLSRHKPSIEIMKIFSSDELIKATNNYDKSNILGQGGNGTVYKGVLRGNKIVAIKRSKACDRSQIGEFINEGIVLSQVNHRNVVKLLGCCLETEVPVLVYEFITNGTLASHLHPNQSQPLSITLSWQMRLKIAAEIAGALAYLIIHIYMRIIISKIL</sequence>
<organism evidence="23 24">
    <name type="scientific">Rosa chinensis</name>
    <name type="common">China rose</name>
    <dbReference type="NCBI Taxonomy" id="74649"/>
    <lineage>
        <taxon>Eukaryota</taxon>
        <taxon>Viridiplantae</taxon>
        <taxon>Streptophyta</taxon>
        <taxon>Embryophyta</taxon>
        <taxon>Tracheophyta</taxon>
        <taxon>Spermatophyta</taxon>
        <taxon>Magnoliopsida</taxon>
        <taxon>eudicotyledons</taxon>
        <taxon>Gunneridae</taxon>
        <taxon>Pentapetalae</taxon>
        <taxon>rosids</taxon>
        <taxon>fabids</taxon>
        <taxon>Rosales</taxon>
        <taxon>Rosaceae</taxon>
        <taxon>Rosoideae</taxon>
        <taxon>Rosoideae incertae sedis</taxon>
        <taxon>Rosa</taxon>
    </lineage>
</organism>
<dbReference type="InterPro" id="IPR011009">
    <property type="entry name" value="Kinase-like_dom_sf"/>
</dbReference>
<dbReference type="FunFam" id="3.30.200.20:FF:000043">
    <property type="entry name" value="Wall-associated receptor kinase 2"/>
    <property type="match status" value="1"/>
</dbReference>
<dbReference type="PANTHER" id="PTHR27005:SF283">
    <property type="entry name" value="OS02G0633066 PROTEIN"/>
    <property type="match status" value="1"/>
</dbReference>
<dbReference type="InterPro" id="IPR001245">
    <property type="entry name" value="Ser-Thr/Tyr_kinase_cat_dom"/>
</dbReference>
<proteinExistence type="predicted"/>
<keyword evidence="5 19" id="KW-0812">Transmembrane</keyword>
<evidence type="ECO:0000313" key="23">
    <source>
        <dbReference type="EMBL" id="PRQ54219.1"/>
    </source>
</evidence>
<comment type="catalytic activity">
    <reaction evidence="16">
        <text>L-threonyl-[protein] + ATP = O-phospho-L-threonyl-[protein] + ADP + H(+)</text>
        <dbReference type="Rhea" id="RHEA:46608"/>
        <dbReference type="Rhea" id="RHEA-COMP:11060"/>
        <dbReference type="Rhea" id="RHEA-COMP:11605"/>
        <dbReference type="ChEBI" id="CHEBI:15378"/>
        <dbReference type="ChEBI" id="CHEBI:30013"/>
        <dbReference type="ChEBI" id="CHEBI:30616"/>
        <dbReference type="ChEBI" id="CHEBI:61977"/>
        <dbReference type="ChEBI" id="CHEBI:456216"/>
    </reaction>
</comment>
<dbReference type="SUPFAM" id="SSF56112">
    <property type="entry name" value="Protein kinase-like (PK-like)"/>
    <property type="match status" value="1"/>
</dbReference>
<dbReference type="GO" id="GO:0004674">
    <property type="term" value="F:protein serine/threonine kinase activity"/>
    <property type="evidence" value="ECO:0007669"/>
    <property type="project" value="UniProtKB-KW"/>
</dbReference>
<evidence type="ECO:0000256" key="3">
    <source>
        <dbReference type="ARBA" id="ARBA00022536"/>
    </source>
</evidence>
<feature type="binding site" evidence="18">
    <location>
        <position position="495"/>
    </location>
    <ligand>
        <name>ATP</name>
        <dbReference type="ChEBI" id="CHEBI:30616"/>
    </ligand>
</feature>
<keyword evidence="3 17" id="KW-0245">EGF-like domain</keyword>
<feature type="domain" description="EGF-like" evidence="22">
    <location>
        <begin position="336"/>
        <end position="375"/>
    </location>
</feature>
<feature type="transmembrane region" description="Helical" evidence="19">
    <location>
        <begin position="572"/>
        <end position="593"/>
    </location>
</feature>
<dbReference type="CDD" id="cd00054">
    <property type="entry name" value="EGF_CA"/>
    <property type="match status" value="1"/>
</dbReference>
<evidence type="ECO:0000256" key="4">
    <source>
        <dbReference type="ARBA" id="ARBA00022679"/>
    </source>
</evidence>
<evidence type="ECO:0000256" key="14">
    <source>
        <dbReference type="ARBA" id="ARBA00023180"/>
    </source>
</evidence>
<keyword evidence="2" id="KW-0723">Serine/threonine-protein kinase</keyword>
<dbReference type="SMART" id="SM00179">
    <property type="entry name" value="EGF_CA"/>
    <property type="match status" value="1"/>
</dbReference>
<keyword evidence="11 19" id="KW-1133">Transmembrane helix</keyword>
<dbReference type="InterPro" id="IPR001881">
    <property type="entry name" value="EGF-like_Ca-bd_dom"/>
</dbReference>
<reference evidence="23 24" key="1">
    <citation type="journal article" date="2018" name="Nat. Genet.">
        <title>The Rosa genome provides new insights in the design of modern roses.</title>
        <authorList>
            <person name="Bendahmane M."/>
        </authorList>
    </citation>
    <scope>NUCLEOTIDE SEQUENCE [LARGE SCALE GENOMIC DNA]</scope>
    <source>
        <strain evidence="24">cv. Old Blush</strain>
    </source>
</reference>
<evidence type="ECO:0000313" key="24">
    <source>
        <dbReference type="Proteomes" id="UP000238479"/>
    </source>
</evidence>
<dbReference type="InterPro" id="IPR049883">
    <property type="entry name" value="NOTCH1_EGF-like"/>
</dbReference>
<evidence type="ECO:0000256" key="19">
    <source>
        <dbReference type="SAM" id="Phobius"/>
    </source>
</evidence>
<dbReference type="Pfam" id="PF13947">
    <property type="entry name" value="GUB_WAK_bind"/>
    <property type="match status" value="1"/>
</dbReference>
<dbReference type="InterPro" id="IPR000719">
    <property type="entry name" value="Prot_kinase_dom"/>
</dbReference>
<evidence type="ECO:0000256" key="13">
    <source>
        <dbReference type="ARBA" id="ARBA00023157"/>
    </source>
</evidence>
<keyword evidence="13" id="KW-1015">Disulfide bond</keyword>
<evidence type="ECO:0000256" key="10">
    <source>
        <dbReference type="ARBA" id="ARBA00022840"/>
    </source>
</evidence>
<evidence type="ECO:0000256" key="5">
    <source>
        <dbReference type="ARBA" id="ARBA00022692"/>
    </source>
</evidence>
<dbReference type="PROSITE" id="PS50011">
    <property type="entry name" value="PROTEIN_KINASE_DOM"/>
    <property type="match status" value="1"/>
</dbReference>
<dbReference type="Pfam" id="PF07645">
    <property type="entry name" value="EGF_CA"/>
    <property type="match status" value="1"/>
</dbReference>
<dbReference type="Gene3D" id="2.10.25.10">
    <property type="entry name" value="Laminin"/>
    <property type="match status" value="2"/>
</dbReference>
<comment type="caution">
    <text evidence="17">Lacks conserved residue(s) required for the propagation of feature annotation.</text>
</comment>
<evidence type="ECO:0000256" key="16">
    <source>
        <dbReference type="ARBA" id="ARBA00047951"/>
    </source>
</evidence>
<evidence type="ECO:0000256" key="7">
    <source>
        <dbReference type="ARBA" id="ARBA00022737"/>
    </source>
</evidence>
<dbReference type="InterPro" id="IPR045274">
    <property type="entry name" value="WAK-like"/>
</dbReference>
<evidence type="ECO:0000259" key="22">
    <source>
        <dbReference type="PROSITE" id="PS50026"/>
    </source>
</evidence>
<evidence type="ECO:0000256" key="9">
    <source>
        <dbReference type="ARBA" id="ARBA00022777"/>
    </source>
</evidence>
<evidence type="ECO:0000256" key="2">
    <source>
        <dbReference type="ARBA" id="ARBA00022527"/>
    </source>
</evidence>
<dbReference type="GO" id="GO:0005524">
    <property type="term" value="F:ATP binding"/>
    <property type="evidence" value="ECO:0007669"/>
    <property type="project" value="UniProtKB-UniRule"/>
</dbReference>
<dbReference type="InterPro" id="IPR017441">
    <property type="entry name" value="Protein_kinase_ATP_BS"/>
</dbReference>
<dbReference type="GO" id="GO:0030247">
    <property type="term" value="F:polysaccharide binding"/>
    <property type="evidence" value="ECO:0007669"/>
    <property type="project" value="InterPro"/>
</dbReference>
<evidence type="ECO:0000256" key="6">
    <source>
        <dbReference type="ARBA" id="ARBA00022729"/>
    </source>
</evidence>
<evidence type="ECO:0000256" key="17">
    <source>
        <dbReference type="PROSITE-ProRule" id="PRU00076"/>
    </source>
</evidence>
<evidence type="ECO:0000256" key="1">
    <source>
        <dbReference type="ARBA" id="ARBA00004479"/>
    </source>
</evidence>
<evidence type="ECO:0000256" key="8">
    <source>
        <dbReference type="ARBA" id="ARBA00022741"/>
    </source>
</evidence>
<name>A0A2P6S6D4_ROSCH</name>
<keyword evidence="9" id="KW-0418">Kinase</keyword>
<dbReference type="Gramene" id="PRQ54219">
    <property type="protein sequence ID" value="PRQ54219"/>
    <property type="gene ID" value="RchiOBHm_Chr2g0175101"/>
</dbReference>
<keyword evidence="7" id="KW-0677">Repeat</keyword>
<feature type="domain" description="Protein kinase" evidence="21">
    <location>
        <begin position="467"/>
        <end position="597"/>
    </location>
</feature>
<keyword evidence="12 19" id="KW-0472">Membrane</keyword>
<dbReference type="FunFam" id="2.10.25.10:FF:000038">
    <property type="entry name" value="Fibrillin 2"/>
    <property type="match status" value="1"/>
</dbReference>
<feature type="transmembrane region" description="Helical" evidence="19">
    <location>
        <begin position="390"/>
        <end position="414"/>
    </location>
</feature>
<dbReference type="AlphaFoldDB" id="A0A2P6S6D4"/>
<dbReference type="GO" id="GO:0005509">
    <property type="term" value="F:calcium ion binding"/>
    <property type="evidence" value="ECO:0007669"/>
    <property type="project" value="InterPro"/>
</dbReference>
<evidence type="ECO:0000256" key="12">
    <source>
        <dbReference type="ARBA" id="ARBA00023136"/>
    </source>
</evidence>
<dbReference type="SMART" id="SM00181">
    <property type="entry name" value="EGF"/>
    <property type="match status" value="2"/>
</dbReference>
<dbReference type="GO" id="GO:0007166">
    <property type="term" value="P:cell surface receptor signaling pathway"/>
    <property type="evidence" value="ECO:0007669"/>
    <property type="project" value="InterPro"/>
</dbReference>
<dbReference type="PROSITE" id="PS00107">
    <property type="entry name" value="PROTEIN_KINASE_ATP"/>
    <property type="match status" value="1"/>
</dbReference>
<dbReference type="InterPro" id="IPR000742">
    <property type="entry name" value="EGF"/>
</dbReference>
<dbReference type="PANTHER" id="PTHR27005">
    <property type="entry name" value="WALL-ASSOCIATED RECEPTOR KINASE-LIKE 21"/>
    <property type="match status" value="1"/>
</dbReference>
<dbReference type="SUPFAM" id="SSF57196">
    <property type="entry name" value="EGF/Laminin"/>
    <property type="match status" value="1"/>
</dbReference>
<dbReference type="Proteomes" id="UP000238479">
    <property type="component" value="Chromosome 2"/>
</dbReference>
<accession>A0A2P6S6D4</accession>